<gene>
    <name evidence="2" type="ORF">SAMN05421773_10147</name>
</gene>
<evidence type="ECO:0000259" key="1">
    <source>
        <dbReference type="Pfam" id="PF04149"/>
    </source>
</evidence>
<dbReference type="RefSeq" id="WP_245833712.1">
    <property type="nucleotide sequence ID" value="NZ_FOLM01000001.1"/>
</dbReference>
<name>A0A1I1DYV2_9ACTN</name>
<evidence type="ECO:0000313" key="2">
    <source>
        <dbReference type="EMBL" id="SFB80229.1"/>
    </source>
</evidence>
<organism evidence="2 3">
    <name type="scientific">Streptomyces aidingensis</name>
    <dbReference type="NCBI Taxonomy" id="910347"/>
    <lineage>
        <taxon>Bacteria</taxon>
        <taxon>Bacillati</taxon>
        <taxon>Actinomycetota</taxon>
        <taxon>Actinomycetes</taxon>
        <taxon>Kitasatosporales</taxon>
        <taxon>Streptomycetaceae</taxon>
        <taxon>Streptomyces</taxon>
    </lineage>
</organism>
<sequence>MTWQKSSFSSGDVPQSCIEVAAKGAGDGRLYLRESELPRPVLVTDRVRLAALLAAVRR</sequence>
<dbReference type="InterPro" id="IPR007278">
    <property type="entry name" value="DUF397"/>
</dbReference>
<feature type="domain" description="DUF397" evidence="1">
    <location>
        <begin position="2"/>
        <end position="57"/>
    </location>
</feature>
<proteinExistence type="predicted"/>
<dbReference type="EMBL" id="FOLM01000001">
    <property type="protein sequence ID" value="SFB80229.1"/>
    <property type="molecule type" value="Genomic_DNA"/>
</dbReference>
<accession>A0A1I1DYV2</accession>
<dbReference type="Proteomes" id="UP000199207">
    <property type="component" value="Unassembled WGS sequence"/>
</dbReference>
<keyword evidence="3" id="KW-1185">Reference proteome</keyword>
<evidence type="ECO:0000313" key="3">
    <source>
        <dbReference type="Proteomes" id="UP000199207"/>
    </source>
</evidence>
<protein>
    <recommendedName>
        <fullName evidence="1">DUF397 domain-containing protein</fullName>
    </recommendedName>
</protein>
<dbReference type="AlphaFoldDB" id="A0A1I1DYV2"/>
<dbReference type="Pfam" id="PF04149">
    <property type="entry name" value="DUF397"/>
    <property type="match status" value="1"/>
</dbReference>
<reference evidence="2 3" key="1">
    <citation type="submission" date="2016-10" db="EMBL/GenBank/DDBJ databases">
        <authorList>
            <person name="de Groot N.N."/>
        </authorList>
    </citation>
    <scope>NUCLEOTIDE SEQUENCE [LARGE SCALE GENOMIC DNA]</scope>
    <source>
        <strain evidence="2 3">CGMCC 4.5739</strain>
    </source>
</reference>